<feature type="non-terminal residue" evidence="2">
    <location>
        <position position="69"/>
    </location>
</feature>
<feature type="chain" id="PRO_5042527940" evidence="1">
    <location>
        <begin position="30"/>
        <end position="69"/>
    </location>
</feature>
<evidence type="ECO:0000256" key="1">
    <source>
        <dbReference type="SAM" id="SignalP"/>
    </source>
</evidence>
<organism evidence="2">
    <name type="scientific">Citrobacter freundii</name>
    <dbReference type="NCBI Taxonomy" id="546"/>
    <lineage>
        <taxon>Bacteria</taxon>
        <taxon>Pseudomonadati</taxon>
        <taxon>Pseudomonadota</taxon>
        <taxon>Gammaproteobacteria</taxon>
        <taxon>Enterobacterales</taxon>
        <taxon>Enterobacteriaceae</taxon>
        <taxon>Citrobacter</taxon>
        <taxon>Citrobacter freundii complex</taxon>
    </lineage>
</organism>
<dbReference type="InterPro" id="IPR028082">
    <property type="entry name" value="Peripla_BP_I"/>
</dbReference>
<keyword evidence="1" id="KW-0732">Signal</keyword>
<evidence type="ECO:0000313" key="2">
    <source>
        <dbReference type="EMBL" id="EMN4148251.1"/>
    </source>
</evidence>
<proteinExistence type="predicted"/>
<dbReference type="AlphaFoldDB" id="A0AAI9MQH6"/>
<name>A0AAI9MQH6_CITFR</name>
<dbReference type="EMBL" id="ABKLER030000084">
    <property type="protein sequence ID" value="EMN4148251.1"/>
    <property type="molecule type" value="Genomic_DNA"/>
</dbReference>
<protein>
    <submittedName>
        <fullName evidence="2">LacI family transcriptional regulator</fullName>
    </submittedName>
</protein>
<dbReference type="SUPFAM" id="SSF53822">
    <property type="entry name" value="Periplasmic binding protein-like I"/>
    <property type="match status" value="1"/>
</dbReference>
<sequence length="69" mass="7264">MTKLHKAFLAVAVTAVITTMTGFIPAASAAPQESKKITHIGLMVQDMSNPFFSAMERNAKQAAAKIGAT</sequence>
<accession>A0AAI9MQH6</accession>
<comment type="caution">
    <text evidence="2">The sequence shown here is derived from an EMBL/GenBank/DDBJ whole genome shotgun (WGS) entry which is preliminary data.</text>
</comment>
<feature type="signal peptide" evidence="1">
    <location>
        <begin position="1"/>
        <end position="29"/>
    </location>
</feature>
<gene>
    <name evidence="2" type="ORF">PQQ21_005647</name>
</gene>
<dbReference type="Gene3D" id="3.40.50.2300">
    <property type="match status" value="1"/>
</dbReference>
<reference evidence="2" key="1">
    <citation type="submission" date="2024-02" db="EMBL/GenBank/DDBJ databases">
        <authorList>
            <consortium name="Clinical and Environmental Microbiology Branch: Whole genome sequencing antimicrobial resistance pathogens in the healthcare setting"/>
        </authorList>
    </citation>
    <scope>NUCLEOTIDE SEQUENCE</scope>
    <source>
        <strain evidence="2">2023GN-00102</strain>
    </source>
</reference>